<sequence length="103" mass="11371">MSCPATVCVTATIEDNDYRAARMAALNADHTMLVRLEAEPDTLQRRIRDREPASWSGLDDLVRNARTLADTMVLLTRVDLVISTEGREVDDVASELLSALRVG</sequence>
<comment type="caution">
    <text evidence="1">The sequence shown here is derived from an EMBL/GenBank/DDBJ whole genome shotgun (WGS) entry which is preliminary data.</text>
</comment>
<dbReference type="EMBL" id="BMCU01000002">
    <property type="protein sequence ID" value="GGG07887.1"/>
    <property type="molecule type" value="Genomic_DNA"/>
</dbReference>
<dbReference type="InterPro" id="IPR027417">
    <property type="entry name" value="P-loop_NTPase"/>
</dbReference>
<dbReference type="Proteomes" id="UP000654257">
    <property type="component" value="Unassembled WGS sequence"/>
</dbReference>
<dbReference type="RefSeq" id="WP_229745946.1">
    <property type="nucleotide sequence ID" value="NZ_BMCU01000002.1"/>
</dbReference>
<reference evidence="1" key="1">
    <citation type="journal article" date="2014" name="Int. J. Syst. Evol. Microbiol.">
        <title>Complete genome sequence of Corynebacterium casei LMG S-19264T (=DSM 44701T), isolated from a smear-ripened cheese.</title>
        <authorList>
            <consortium name="US DOE Joint Genome Institute (JGI-PGF)"/>
            <person name="Walter F."/>
            <person name="Albersmeier A."/>
            <person name="Kalinowski J."/>
            <person name="Ruckert C."/>
        </authorList>
    </citation>
    <scope>NUCLEOTIDE SEQUENCE</scope>
    <source>
        <strain evidence="1">CCM 7905</strain>
    </source>
</reference>
<reference evidence="1" key="2">
    <citation type="submission" date="2020-09" db="EMBL/GenBank/DDBJ databases">
        <authorList>
            <person name="Sun Q."/>
            <person name="Sedlacek I."/>
        </authorList>
    </citation>
    <scope>NUCLEOTIDE SEQUENCE</scope>
    <source>
        <strain evidence="1">CCM 7905</strain>
    </source>
</reference>
<evidence type="ECO:0000313" key="1">
    <source>
        <dbReference type="EMBL" id="GGG07887.1"/>
    </source>
</evidence>
<evidence type="ECO:0000313" key="2">
    <source>
        <dbReference type="Proteomes" id="UP000654257"/>
    </source>
</evidence>
<dbReference type="Gene3D" id="3.40.50.300">
    <property type="entry name" value="P-loop containing nucleotide triphosphate hydrolases"/>
    <property type="match status" value="1"/>
</dbReference>
<name>A0A917D3Z4_9NOCA</name>
<organism evidence="1 2">
    <name type="scientific">Rhodococcoides trifolii</name>
    <dbReference type="NCBI Taxonomy" id="908250"/>
    <lineage>
        <taxon>Bacteria</taxon>
        <taxon>Bacillati</taxon>
        <taxon>Actinomycetota</taxon>
        <taxon>Actinomycetes</taxon>
        <taxon>Mycobacteriales</taxon>
        <taxon>Nocardiaceae</taxon>
        <taxon>Rhodococcoides</taxon>
    </lineage>
</organism>
<proteinExistence type="predicted"/>
<protein>
    <submittedName>
        <fullName evidence="1">Uncharacterized protein</fullName>
    </submittedName>
</protein>
<dbReference type="AlphaFoldDB" id="A0A917D3Z4"/>
<accession>A0A917D3Z4</accession>
<keyword evidence="2" id="KW-1185">Reference proteome</keyword>
<gene>
    <name evidence="1" type="ORF">GCM10007304_22430</name>
</gene>